<sequence length="479" mass="54787">SNLTEKACPEPEDLEEDTLKIVVDGKTLREIIPTLPFTFQFNRNPKQEDWKDIDQVLQLHQLLKDLFQWSMGNIRFNLASSWEEHGAVKNPGGEGKQDKAESSHYPSYRRTADPDRAYSDSFRLTRRWPNQLSSGFIPFRNQHISGQESPFFTFPGSFQEKTRIKGQKQDNLQPKEERVKPNDPEAVGFGERSEQEPEVVLHTSRISSPISRNITPTQIEHNVVTPESNLKSDALWLPISQYAEQTQKEFAELEPGHERMKKLSASMEKIVKALQEGHAQLNKASKENNKRLNLVFEEKNHSKRDRDWLDQDTNILFNCHHSPRSVPKDFDLNSESELIHGNISRAEPFSGGRNRNISMAVQNLVQSSQRRRLGNIPKPLAGGHELLLTHQELSGSGEDHRTLRRLEPIVLQRQDERVGNDSSIGDRGPSGIYQLQTSSRSVQGKAQRISEEYRSQEPSRQGKRQSQLAHTLPPRVQDP</sequence>
<feature type="compositionally biased region" description="Polar residues" evidence="1">
    <location>
        <begin position="458"/>
        <end position="469"/>
    </location>
</feature>
<feature type="compositionally biased region" description="Polar residues" evidence="1">
    <location>
        <begin position="433"/>
        <end position="444"/>
    </location>
</feature>
<organism evidence="2 3">
    <name type="scientific">Austropuccinia psidii MF-1</name>
    <dbReference type="NCBI Taxonomy" id="1389203"/>
    <lineage>
        <taxon>Eukaryota</taxon>
        <taxon>Fungi</taxon>
        <taxon>Dikarya</taxon>
        <taxon>Basidiomycota</taxon>
        <taxon>Pucciniomycotina</taxon>
        <taxon>Pucciniomycetes</taxon>
        <taxon>Pucciniales</taxon>
        <taxon>Sphaerophragmiaceae</taxon>
        <taxon>Austropuccinia</taxon>
    </lineage>
</organism>
<evidence type="ECO:0000313" key="3">
    <source>
        <dbReference type="Proteomes" id="UP000765509"/>
    </source>
</evidence>
<dbReference type="Proteomes" id="UP000765509">
    <property type="component" value="Unassembled WGS sequence"/>
</dbReference>
<feature type="compositionally biased region" description="Basic and acidic residues" evidence="1">
    <location>
        <begin position="448"/>
        <end position="457"/>
    </location>
</feature>
<feature type="region of interest" description="Disordered" evidence="1">
    <location>
        <begin position="162"/>
        <end position="197"/>
    </location>
</feature>
<proteinExistence type="predicted"/>
<name>A0A9Q3Q254_9BASI</name>
<reference evidence="2" key="1">
    <citation type="submission" date="2021-03" db="EMBL/GenBank/DDBJ databases">
        <title>Draft genome sequence of rust myrtle Austropuccinia psidii MF-1, a brazilian biotype.</title>
        <authorList>
            <person name="Quecine M.C."/>
            <person name="Pachon D.M.R."/>
            <person name="Bonatelli M.L."/>
            <person name="Correr F.H."/>
            <person name="Franceschini L.M."/>
            <person name="Leite T.F."/>
            <person name="Margarido G.R.A."/>
            <person name="Almeida C.A."/>
            <person name="Ferrarezi J.A."/>
            <person name="Labate C.A."/>
        </authorList>
    </citation>
    <scope>NUCLEOTIDE SEQUENCE</scope>
    <source>
        <strain evidence="2">MF-1</strain>
    </source>
</reference>
<evidence type="ECO:0000313" key="2">
    <source>
        <dbReference type="EMBL" id="MBW0582501.1"/>
    </source>
</evidence>
<feature type="compositionally biased region" description="Basic and acidic residues" evidence="1">
    <location>
        <begin position="173"/>
        <end position="183"/>
    </location>
</feature>
<feature type="region of interest" description="Disordered" evidence="1">
    <location>
        <begin position="416"/>
        <end position="479"/>
    </location>
</feature>
<comment type="caution">
    <text evidence="2">The sequence shown here is derived from an EMBL/GenBank/DDBJ whole genome shotgun (WGS) entry which is preliminary data.</text>
</comment>
<feature type="non-terminal residue" evidence="2">
    <location>
        <position position="1"/>
    </location>
</feature>
<dbReference type="EMBL" id="AVOT02112664">
    <property type="protein sequence ID" value="MBW0582501.1"/>
    <property type="molecule type" value="Genomic_DNA"/>
</dbReference>
<evidence type="ECO:0000256" key="1">
    <source>
        <dbReference type="SAM" id="MobiDB-lite"/>
    </source>
</evidence>
<protein>
    <submittedName>
        <fullName evidence="2">Uncharacterized protein</fullName>
    </submittedName>
</protein>
<gene>
    <name evidence="2" type="ORF">O181_122216</name>
</gene>
<keyword evidence="3" id="KW-1185">Reference proteome</keyword>
<dbReference type="AlphaFoldDB" id="A0A9Q3Q254"/>
<feature type="region of interest" description="Disordered" evidence="1">
    <location>
        <begin position="87"/>
        <end position="113"/>
    </location>
</feature>
<accession>A0A9Q3Q254</accession>